<dbReference type="PROSITE" id="PS00086">
    <property type="entry name" value="CYTOCHROME_P450"/>
    <property type="match status" value="1"/>
</dbReference>
<reference evidence="13 14" key="1">
    <citation type="journal article" date="2023" name="G3 (Bethesda)">
        <title>A chromosome-length genome assembly and annotation of blackberry (Rubus argutus, cv. 'Hillquist').</title>
        <authorList>
            <person name="Bruna T."/>
            <person name="Aryal R."/>
            <person name="Dudchenko O."/>
            <person name="Sargent D.J."/>
            <person name="Mead D."/>
            <person name="Buti M."/>
            <person name="Cavallini A."/>
            <person name="Hytonen T."/>
            <person name="Andres J."/>
            <person name="Pham M."/>
            <person name="Weisz D."/>
            <person name="Mascagni F."/>
            <person name="Usai G."/>
            <person name="Natali L."/>
            <person name="Bassil N."/>
            <person name="Fernandez G.E."/>
            <person name="Lomsadze A."/>
            <person name="Armour M."/>
            <person name="Olukolu B."/>
            <person name="Poorten T."/>
            <person name="Britton C."/>
            <person name="Davik J."/>
            <person name="Ashrafi H."/>
            <person name="Aiden E.L."/>
            <person name="Borodovsky M."/>
            <person name="Worthington M."/>
        </authorList>
    </citation>
    <scope>NUCLEOTIDE SEQUENCE [LARGE SCALE GENOMIC DNA]</scope>
    <source>
        <strain evidence="13">PI 553951</strain>
    </source>
</reference>
<evidence type="ECO:0000256" key="11">
    <source>
        <dbReference type="PIRSR" id="PIRSR602401-1"/>
    </source>
</evidence>
<evidence type="ECO:0000256" key="5">
    <source>
        <dbReference type="ARBA" id="ARBA00022723"/>
    </source>
</evidence>
<dbReference type="GO" id="GO:0020037">
    <property type="term" value="F:heme binding"/>
    <property type="evidence" value="ECO:0007669"/>
    <property type="project" value="InterPro"/>
</dbReference>
<dbReference type="Pfam" id="PF00067">
    <property type="entry name" value="p450"/>
    <property type="match status" value="1"/>
</dbReference>
<dbReference type="PRINTS" id="PR00385">
    <property type="entry name" value="P450"/>
</dbReference>
<comment type="similarity">
    <text evidence="2 12">Belongs to the cytochrome P450 family.</text>
</comment>
<keyword evidence="9 12" id="KW-0503">Monooxygenase</keyword>
<dbReference type="InterPro" id="IPR036396">
    <property type="entry name" value="Cyt_P450_sf"/>
</dbReference>
<keyword evidence="10" id="KW-0472">Membrane</keyword>
<name>A0AAW1YBW8_RUBAR</name>
<evidence type="ECO:0000256" key="12">
    <source>
        <dbReference type="RuleBase" id="RU000461"/>
    </source>
</evidence>
<dbReference type="GO" id="GO:0004497">
    <property type="term" value="F:monooxygenase activity"/>
    <property type="evidence" value="ECO:0007669"/>
    <property type="project" value="UniProtKB-KW"/>
</dbReference>
<evidence type="ECO:0000256" key="9">
    <source>
        <dbReference type="ARBA" id="ARBA00023033"/>
    </source>
</evidence>
<sequence>MEDYIFKTLVFSLVSLVLYPVLRVINVYWWRPRSLEKQLRQQGIQGRSYRLFQDDMKEISTSSKEAWSRPMTLNHQIAPRVFPFFYQMVQNYGKVSLSWIETRPRLIIADPELIKLILADKNGHIIKPPLNPLVKLLQRGVTTLEGDQWAKRRRLIITAFHLEKLKGMVPAFETSCSGLMSRWEKLVGVQGSCEIDVAPEFQNLAGDVIARTAFGSSYEEGKKIFELQKQQAVLVLEAYFGFYFPGLRFIPTKKNKRRYKLDNEIKAILREMIRKKEQAIENGEVGADDLLGLLLQCTEQEQNGMTVEDVIEECKLFYFAGQETTANWLTWTIIILSMHPSWQEKARQEVLRVCGNTPPDMDAINHLKIVSMILNEVLRLYSPVPALYRHTNQKTNIGGISVPAGVEFVLLTLFLQQDPIYWGEQFEEFNPERFAAGVAKASTDQMTFHPFGWGPRICLGQTFAVIEAKMALAMILQRFSFELSSSYTHAPCVGITLQTQHGAPVILHRV</sequence>
<evidence type="ECO:0000256" key="3">
    <source>
        <dbReference type="ARBA" id="ARBA00022617"/>
    </source>
</evidence>
<comment type="cofactor">
    <cofactor evidence="11">
        <name>heme</name>
        <dbReference type="ChEBI" id="CHEBI:30413"/>
    </cofactor>
</comment>
<dbReference type="InterPro" id="IPR001128">
    <property type="entry name" value="Cyt_P450"/>
</dbReference>
<evidence type="ECO:0008006" key="15">
    <source>
        <dbReference type="Google" id="ProtNLM"/>
    </source>
</evidence>
<evidence type="ECO:0000256" key="2">
    <source>
        <dbReference type="ARBA" id="ARBA00010617"/>
    </source>
</evidence>
<evidence type="ECO:0000256" key="10">
    <source>
        <dbReference type="ARBA" id="ARBA00023136"/>
    </source>
</evidence>
<dbReference type="GO" id="GO:0016705">
    <property type="term" value="F:oxidoreductase activity, acting on paired donors, with incorporation or reduction of molecular oxygen"/>
    <property type="evidence" value="ECO:0007669"/>
    <property type="project" value="InterPro"/>
</dbReference>
<keyword evidence="4" id="KW-0812">Transmembrane</keyword>
<dbReference type="PANTHER" id="PTHR24282:SF148">
    <property type="entry name" value="CYTOCHROME P450 72A15-LIKE"/>
    <property type="match status" value="1"/>
</dbReference>
<organism evidence="13 14">
    <name type="scientific">Rubus argutus</name>
    <name type="common">Southern blackberry</name>
    <dbReference type="NCBI Taxonomy" id="59490"/>
    <lineage>
        <taxon>Eukaryota</taxon>
        <taxon>Viridiplantae</taxon>
        <taxon>Streptophyta</taxon>
        <taxon>Embryophyta</taxon>
        <taxon>Tracheophyta</taxon>
        <taxon>Spermatophyta</taxon>
        <taxon>Magnoliopsida</taxon>
        <taxon>eudicotyledons</taxon>
        <taxon>Gunneridae</taxon>
        <taxon>Pentapetalae</taxon>
        <taxon>rosids</taxon>
        <taxon>fabids</taxon>
        <taxon>Rosales</taxon>
        <taxon>Rosaceae</taxon>
        <taxon>Rosoideae</taxon>
        <taxon>Rosoideae incertae sedis</taxon>
        <taxon>Rubus</taxon>
    </lineage>
</organism>
<dbReference type="PRINTS" id="PR00463">
    <property type="entry name" value="EP450I"/>
</dbReference>
<dbReference type="InterPro" id="IPR050665">
    <property type="entry name" value="Cytochrome_P450_Monooxygen"/>
</dbReference>
<dbReference type="AlphaFoldDB" id="A0AAW1YBW8"/>
<evidence type="ECO:0000256" key="4">
    <source>
        <dbReference type="ARBA" id="ARBA00022692"/>
    </source>
</evidence>
<dbReference type="SUPFAM" id="SSF48264">
    <property type="entry name" value="Cytochrome P450"/>
    <property type="match status" value="1"/>
</dbReference>
<gene>
    <name evidence="13" type="ORF">M0R45_011681</name>
</gene>
<dbReference type="GO" id="GO:0016020">
    <property type="term" value="C:membrane"/>
    <property type="evidence" value="ECO:0007669"/>
    <property type="project" value="UniProtKB-SubCell"/>
</dbReference>
<dbReference type="InterPro" id="IPR002401">
    <property type="entry name" value="Cyt_P450_E_grp-I"/>
</dbReference>
<keyword evidence="7 12" id="KW-0560">Oxidoreductase</keyword>
<comment type="subcellular location">
    <subcellularLocation>
        <location evidence="1">Membrane</location>
        <topology evidence="1">Single-pass membrane protein</topology>
    </subcellularLocation>
</comment>
<accession>A0AAW1YBW8</accession>
<feature type="binding site" description="axial binding residue" evidence="11">
    <location>
        <position position="458"/>
    </location>
    <ligand>
        <name>heme</name>
        <dbReference type="ChEBI" id="CHEBI:30413"/>
    </ligand>
    <ligandPart>
        <name>Fe</name>
        <dbReference type="ChEBI" id="CHEBI:18248"/>
    </ligandPart>
</feature>
<dbReference type="InterPro" id="IPR017972">
    <property type="entry name" value="Cyt_P450_CS"/>
</dbReference>
<evidence type="ECO:0000256" key="8">
    <source>
        <dbReference type="ARBA" id="ARBA00023004"/>
    </source>
</evidence>
<proteinExistence type="inferred from homology"/>
<dbReference type="Proteomes" id="UP001457282">
    <property type="component" value="Unassembled WGS sequence"/>
</dbReference>
<dbReference type="Gene3D" id="1.10.630.10">
    <property type="entry name" value="Cytochrome P450"/>
    <property type="match status" value="1"/>
</dbReference>
<keyword evidence="5 11" id="KW-0479">Metal-binding</keyword>
<dbReference type="GO" id="GO:0005506">
    <property type="term" value="F:iron ion binding"/>
    <property type="evidence" value="ECO:0007669"/>
    <property type="project" value="InterPro"/>
</dbReference>
<keyword evidence="6" id="KW-1133">Transmembrane helix</keyword>
<keyword evidence="14" id="KW-1185">Reference proteome</keyword>
<evidence type="ECO:0000313" key="14">
    <source>
        <dbReference type="Proteomes" id="UP001457282"/>
    </source>
</evidence>
<keyword evidence="8 11" id="KW-0408">Iron</keyword>
<dbReference type="PANTHER" id="PTHR24282">
    <property type="entry name" value="CYTOCHROME P450 FAMILY MEMBER"/>
    <property type="match status" value="1"/>
</dbReference>
<dbReference type="FunFam" id="1.10.630.10:FF:000029">
    <property type="entry name" value="Cytochrome P450 734A1"/>
    <property type="match status" value="1"/>
</dbReference>
<dbReference type="EMBL" id="JBEDUW010000002">
    <property type="protein sequence ID" value="KAK9946206.1"/>
    <property type="molecule type" value="Genomic_DNA"/>
</dbReference>
<protein>
    <recommendedName>
        <fullName evidence="15">Cytochrome P450 CYP72A219-like</fullName>
    </recommendedName>
</protein>
<keyword evidence="3 11" id="KW-0349">Heme</keyword>
<evidence type="ECO:0000313" key="13">
    <source>
        <dbReference type="EMBL" id="KAK9946206.1"/>
    </source>
</evidence>
<evidence type="ECO:0000256" key="6">
    <source>
        <dbReference type="ARBA" id="ARBA00022989"/>
    </source>
</evidence>
<evidence type="ECO:0000256" key="1">
    <source>
        <dbReference type="ARBA" id="ARBA00004167"/>
    </source>
</evidence>
<comment type="caution">
    <text evidence="13">The sequence shown here is derived from an EMBL/GenBank/DDBJ whole genome shotgun (WGS) entry which is preliminary data.</text>
</comment>
<evidence type="ECO:0000256" key="7">
    <source>
        <dbReference type="ARBA" id="ARBA00023002"/>
    </source>
</evidence>